<dbReference type="Pfam" id="PF00169">
    <property type="entry name" value="PH"/>
    <property type="match status" value="2"/>
</dbReference>
<organism evidence="10 11">
    <name type="scientific">Oxylabes madagascariensis</name>
    <name type="common">white-throated Oxylabes</name>
    <dbReference type="NCBI Taxonomy" id="98144"/>
    <lineage>
        <taxon>Eukaryota</taxon>
        <taxon>Metazoa</taxon>
        <taxon>Chordata</taxon>
        <taxon>Craniata</taxon>
        <taxon>Vertebrata</taxon>
        <taxon>Euteleostomi</taxon>
        <taxon>Archelosauria</taxon>
        <taxon>Archosauria</taxon>
        <taxon>Dinosauria</taxon>
        <taxon>Saurischia</taxon>
        <taxon>Theropoda</taxon>
        <taxon>Coelurosauria</taxon>
        <taxon>Aves</taxon>
        <taxon>Neognathae</taxon>
        <taxon>Neoaves</taxon>
        <taxon>Telluraves</taxon>
        <taxon>Australaves</taxon>
        <taxon>Passeriformes</taxon>
        <taxon>Sylvioidea</taxon>
        <taxon>Timaliidae</taxon>
        <taxon>Oxylabes</taxon>
    </lineage>
</organism>
<dbReference type="InterPro" id="IPR001164">
    <property type="entry name" value="ArfGAP_dom"/>
</dbReference>
<dbReference type="GO" id="GO:1902936">
    <property type="term" value="F:phosphatidylinositol bisphosphate binding"/>
    <property type="evidence" value="ECO:0007669"/>
    <property type="project" value="InterPro"/>
</dbReference>
<proteinExistence type="predicted"/>
<dbReference type="GO" id="GO:0008270">
    <property type="term" value="F:zinc ion binding"/>
    <property type="evidence" value="ECO:0007669"/>
    <property type="project" value="UniProtKB-KW"/>
</dbReference>
<dbReference type="Gene3D" id="1.10.220.150">
    <property type="entry name" value="Arf GTPase activating protein"/>
    <property type="match status" value="1"/>
</dbReference>
<comment type="caution">
    <text evidence="10">The sequence shown here is derived from an EMBL/GenBank/DDBJ whole genome shotgun (WGS) entry which is preliminary data.</text>
</comment>
<keyword evidence="7" id="KW-0862">Zinc</keyword>
<dbReference type="InterPro" id="IPR037851">
    <property type="entry name" value="PH2_ADAP"/>
</dbReference>
<dbReference type="AlphaFoldDB" id="A0A7L2QSX3"/>
<evidence type="ECO:0000256" key="4">
    <source>
        <dbReference type="ARBA" id="ARBA00022723"/>
    </source>
</evidence>
<dbReference type="SUPFAM" id="SSF57863">
    <property type="entry name" value="ArfGap/RecO-like zinc finger"/>
    <property type="match status" value="1"/>
</dbReference>
<reference evidence="10 11" key="1">
    <citation type="submission" date="2019-09" db="EMBL/GenBank/DDBJ databases">
        <title>Bird 10,000 Genomes (B10K) Project - Family phase.</title>
        <authorList>
            <person name="Zhang G."/>
        </authorList>
    </citation>
    <scope>NUCLEOTIDE SEQUENCE [LARGE SCALE GENOMIC DNA]</scope>
    <source>
        <strain evidence="10">B10K-DU-002-81</strain>
    </source>
</reference>
<feature type="domain" description="PH" evidence="9">
    <location>
        <begin position="142"/>
        <end position="242"/>
    </location>
</feature>
<dbReference type="FunFam" id="2.30.29.30:FF:000099">
    <property type="entry name" value="Arf-GAP with dual PH domain-containing protein 1"/>
    <property type="match status" value="1"/>
</dbReference>
<dbReference type="Proteomes" id="UP000570288">
    <property type="component" value="Unassembled WGS sequence"/>
</dbReference>
<dbReference type="GO" id="GO:0007507">
    <property type="term" value="P:heart development"/>
    <property type="evidence" value="ECO:0007669"/>
    <property type="project" value="TreeGrafter"/>
</dbReference>
<dbReference type="InterPro" id="IPR038508">
    <property type="entry name" value="ArfGAP_dom_sf"/>
</dbReference>
<dbReference type="GO" id="GO:0005886">
    <property type="term" value="C:plasma membrane"/>
    <property type="evidence" value="ECO:0007669"/>
    <property type="project" value="TreeGrafter"/>
</dbReference>
<dbReference type="PROSITE" id="PS50003">
    <property type="entry name" value="PH_DOMAIN"/>
    <property type="match status" value="2"/>
</dbReference>
<dbReference type="GO" id="GO:0005737">
    <property type="term" value="C:cytoplasm"/>
    <property type="evidence" value="ECO:0007669"/>
    <property type="project" value="UniProtKB-SubCell"/>
</dbReference>
<dbReference type="CDD" id="cd01251">
    <property type="entry name" value="PH2_ADAP"/>
    <property type="match status" value="1"/>
</dbReference>
<accession>A0A7L2QSX3</accession>
<protein>
    <submittedName>
        <fullName evidence="10">ADAP2 protein</fullName>
    </submittedName>
</protein>
<dbReference type="InterPro" id="IPR052589">
    <property type="entry name" value="Arf-GAP_dual-PH_domain"/>
</dbReference>
<feature type="non-terminal residue" evidence="10">
    <location>
        <position position="1"/>
    </location>
</feature>
<evidence type="ECO:0000313" key="11">
    <source>
        <dbReference type="Proteomes" id="UP000570288"/>
    </source>
</evidence>
<evidence type="ECO:0000313" key="10">
    <source>
        <dbReference type="EMBL" id="NXS00041.1"/>
    </source>
</evidence>
<evidence type="ECO:0000256" key="3">
    <source>
        <dbReference type="ARBA" id="ARBA00022490"/>
    </source>
</evidence>
<evidence type="ECO:0000259" key="9">
    <source>
        <dbReference type="PROSITE" id="PS50003"/>
    </source>
</evidence>
<dbReference type="OrthoDB" id="73919at2759"/>
<gene>
    <name evidence="10" type="primary">Adap2</name>
    <name evidence="10" type="ORF">OXYMAD_R02926</name>
</gene>
<keyword evidence="11" id="KW-1185">Reference proteome</keyword>
<dbReference type="InterPro" id="IPR001849">
    <property type="entry name" value="PH_domain"/>
</dbReference>
<dbReference type="CDD" id="cd13252">
    <property type="entry name" value="PH1_ADAP"/>
    <property type="match status" value="1"/>
</dbReference>
<dbReference type="SUPFAM" id="SSF50729">
    <property type="entry name" value="PH domain-like"/>
    <property type="match status" value="2"/>
</dbReference>
<feature type="non-terminal residue" evidence="10">
    <location>
        <position position="372"/>
    </location>
</feature>
<dbReference type="EMBL" id="VYZR01060964">
    <property type="protein sequence ID" value="NXS00041.1"/>
    <property type="molecule type" value="Genomic_DNA"/>
</dbReference>
<evidence type="ECO:0000256" key="8">
    <source>
        <dbReference type="SAM" id="MobiDB-lite"/>
    </source>
</evidence>
<dbReference type="SMART" id="SM00105">
    <property type="entry name" value="ArfGap"/>
    <property type="match status" value="1"/>
</dbReference>
<evidence type="ECO:0000256" key="5">
    <source>
        <dbReference type="ARBA" id="ARBA00022737"/>
    </source>
</evidence>
<feature type="domain" description="PH" evidence="9">
    <location>
        <begin position="264"/>
        <end position="370"/>
    </location>
</feature>
<dbReference type="GO" id="GO:0005547">
    <property type="term" value="F:phosphatidylinositol-3,4,5-trisphosphate binding"/>
    <property type="evidence" value="ECO:0007669"/>
    <property type="project" value="TreeGrafter"/>
</dbReference>
<keyword evidence="3" id="KW-0963">Cytoplasm</keyword>
<sequence>AMDYERNKALLLELQRAAGTGNDRCADCGDPGKAAPPGPASQRTAAGRPWGSAGRCSSRCRSAAVSAPLAPLAHLTVNYFVFQFMRNHGNLWAKAKFEAKVPPYYYIPKSRDCMVLRQQWIRAKYERGEFLDTQVCQDPCSAGSREGCLWKLGKGRRQFQKRQFLLSAREGVMKYYSKESKGPKAVISIETLNAMFQVEKIGHSHGLQITYITDGQTRNLFVYHESGKEIVDWFNAIRAARYHYLRTTFPNVPEPELIPRITRNFAKEGYMEKTGPKQKEAFKVRWFCLDSQERNLIYFKNPLDAFAQGQVFIGRRDEGYEVRDDLPQKVWVKKKKPVITLVTPVREFVFICENERKQKEWMEALNRVITQL</sequence>
<dbReference type="InterPro" id="IPR011993">
    <property type="entry name" value="PH-like_dom_sf"/>
</dbReference>
<dbReference type="InterPro" id="IPR037278">
    <property type="entry name" value="ARFGAP/RecO"/>
</dbReference>
<keyword evidence="5" id="KW-0677">Repeat</keyword>
<dbReference type="Gene3D" id="2.30.29.30">
    <property type="entry name" value="Pleckstrin-homology domain (PH domain)/Phosphotyrosine-binding domain (PTB)"/>
    <property type="match status" value="2"/>
</dbReference>
<name>A0A7L2QSX3_9PASS</name>
<dbReference type="GO" id="GO:0005096">
    <property type="term" value="F:GTPase activator activity"/>
    <property type="evidence" value="ECO:0007669"/>
    <property type="project" value="UniProtKB-KW"/>
</dbReference>
<comment type="subcellular location">
    <subcellularLocation>
        <location evidence="1">Cytoplasm</location>
    </subcellularLocation>
</comment>
<feature type="region of interest" description="Disordered" evidence="8">
    <location>
        <begin position="28"/>
        <end position="50"/>
    </location>
</feature>
<evidence type="ECO:0000256" key="1">
    <source>
        <dbReference type="ARBA" id="ARBA00004496"/>
    </source>
</evidence>
<evidence type="ECO:0000256" key="7">
    <source>
        <dbReference type="ARBA" id="ARBA00022833"/>
    </source>
</evidence>
<evidence type="ECO:0000256" key="2">
    <source>
        <dbReference type="ARBA" id="ARBA00022468"/>
    </source>
</evidence>
<keyword evidence="4" id="KW-0479">Metal-binding</keyword>
<dbReference type="PANTHER" id="PTHR46021:SF6">
    <property type="entry name" value="ARF-GAP WITH DUAL PH DOMAIN-CONTAINING PROTEIN 2"/>
    <property type="match status" value="1"/>
</dbReference>
<evidence type="ECO:0000256" key="6">
    <source>
        <dbReference type="ARBA" id="ARBA00022771"/>
    </source>
</evidence>
<dbReference type="InterPro" id="IPR037849">
    <property type="entry name" value="PH1_ADAP"/>
</dbReference>
<dbReference type="FunFam" id="2.30.29.30:FF:000080">
    <property type="entry name" value="Arf-GAP with dual PH domain-containing protein 1"/>
    <property type="match status" value="1"/>
</dbReference>
<dbReference type="SMART" id="SM00233">
    <property type="entry name" value="PH"/>
    <property type="match status" value="2"/>
</dbReference>
<dbReference type="PANTHER" id="PTHR46021">
    <property type="entry name" value="ARF-GAP WITH DUAL PH DOMAIN-CONTAINING PROTEIN 1-LIKE PROTEIN"/>
    <property type="match status" value="1"/>
</dbReference>
<keyword evidence="6" id="KW-0863">Zinc-finger</keyword>
<keyword evidence="2" id="KW-0343">GTPase activation</keyword>